<evidence type="ECO:0000313" key="2">
    <source>
        <dbReference type="EMBL" id="ORY96148.1"/>
    </source>
</evidence>
<dbReference type="Gene3D" id="3.80.10.10">
    <property type="entry name" value="Ribonuclease Inhibitor"/>
    <property type="match status" value="1"/>
</dbReference>
<feature type="chain" id="PRO_5012913986" description="F-box domain-containing protein" evidence="1">
    <location>
        <begin position="24"/>
        <end position="368"/>
    </location>
</feature>
<dbReference type="AlphaFoldDB" id="A0A1X2HBG2"/>
<evidence type="ECO:0008006" key="4">
    <source>
        <dbReference type="Google" id="ProtNLM"/>
    </source>
</evidence>
<dbReference type="InterPro" id="IPR032675">
    <property type="entry name" value="LRR_dom_sf"/>
</dbReference>
<comment type="caution">
    <text evidence="2">The sequence shown here is derived from an EMBL/GenBank/DDBJ whole genome shotgun (WGS) entry which is preliminary data.</text>
</comment>
<gene>
    <name evidence="2" type="ORF">BCR43DRAFT_505066</name>
</gene>
<name>A0A1X2HBG2_SYNRA</name>
<keyword evidence="1" id="KW-0732">Signal</keyword>
<sequence length="368" mass="41152">MKPRNILSLLLGLCPRLTLLSYALEGDTYELLPFDCTPLPAPQVTDLRDLAWPDLVDVLSDPSLLSRCCPHLKCATFGDESGKSRRMTDISALVHHLQRGCKQLEELYFEPEVCYSPETIPLENDRNTAPSLHTRHGLRSIYISAKTWVNPDTFNMLITSNAESLQDIVYRSAVHSDDMPESLNGRQNDLRFPELRILDLGGSIPSVLQPLANFVHHCPVLEDLTLAGIDLETTGLMDALLQARLQRLWLNAYQGSARVALRFMTELANRGVSSTLKDISIAITTPHGQWENVFVMAGGVPRLERFRFILPAPALSKEAIARFVDKARRSGVVSSLKSLKIVTEQDDAPEIIKPSFTLLKELMCVRPR</sequence>
<feature type="signal peptide" evidence="1">
    <location>
        <begin position="1"/>
        <end position="23"/>
    </location>
</feature>
<dbReference type="InParanoid" id="A0A1X2HBG2"/>
<proteinExistence type="predicted"/>
<keyword evidence="3" id="KW-1185">Reference proteome</keyword>
<organism evidence="2 3">
    <name type="scientific">Syncephalastrum racemosum</name>
    <name type="common">Filamentous fungus</name>
    <dbReference type="NCBI Taxonomy" id="13706"/>
    <lineage>
        <taxon>Eukaryota</taxon>
        <taxon>Fungi</taxon>
        <taxon>Fungi incertae sedis</taxon>
        <taxon>Mucoromycota</taxon>
        <taxon>Mucoromycotina</taxon>
        <taxon>Mucoromycetes</taxon>
        <taxon>Mucorales</taxon>
        <taxon>Syncephalastraceae</taxon>
        <taxon>Syncephalastrum</taxon>
    </lineage>
</organism>
<evidence type="ECO:0000313" key="3">
    <source>
        <dbReference type="Proteomes" id="UP000242180"/>
    </source>
</evidence>
<reference evidence="2 3" key="1">
    <citation type="submission" date="2016-07" db="EMBL/GenBank/DDBJ databases">
        <title>Pervasive Adenine N6-methylation of Active Genes in Fungi.</title>
        <authorList>
            <consortium name="DOE Joint Genome Institute"/>
            <person name="Mondo S.J."/>
            <person name="Dannebaum R.O."/>
            <person name="Kuo R.C."/>
            <person name="Labutti K."/>
            <person name="Haridas S."/>
            <person name="Kuo A."/>
            <person name="Salamov A."/>
            <person name="Ahrendt S.R."/>
            <person name="Lipzen A."/>
            <person name="Sullivan W."/>
            <person name="Andreopoulos W.B."/>
            <person name="Clum A."/>
            <person name="Lindquist E."/>
            <person name="Daum C."/>
            <person name="Ramamoorthy G.K."/>
            <person name="Gryganskyi A."/>
            <person name="Culley D."/>
            <person name="Magnuson J.K."/>
            <person name="James T.Y."/>
            <person name="O'Malley M.A."/>
            <person name="Stajich J.E."/>
            <person name="Spatafora J.W."/>
            <person name="Visel A."/>
            <person name="Grigoriev I.V."/>
        </authorList>
    </citation>
    <scope>NUCLEOTIDE SEQUENCE [LARGE SCALE GENOMIC DNA]</scope>
    <source>
        <strain evidence="2 3">NRRL 2496</strain>
    </source>
</reference>
<evidence type="ECO:0000256" key="1">
    <source>
        <dbReference type="SAM" id="SignalP"/>
    </source>
</evidence>
<accession>A0A1X2HBG2</accession>
<dbReference type="EMBL" id="MCGN01000005">
    <property type="protein sequence ID" value="ORY96148.1"/>
    <property type="molecule type" value="Genomic_DNA"/>
</dbReference>
<protein>
    <recommendedName>
        <fullName evidence="4">F-box domain-containing protein</fullName>
    </recommendedName>
</protein>
<dbReference type="Proteomes" id="UP000242180">
    <property type="component" value="Unassembled WGS sequence"/>
</dbReference>